<evidence type="ECO:0000313" key="1">
    <source>
        <dbReference type="EMBL" id="CAI0445982.1"/>
    </source>
</evidence>
<gene>
    <name evidence="1" type="ORF">LITE_LOCUS28829</name>
</gene>
<organism evidence="1 2">
    <name type="scientific">Linum tenue</name>
    <dbReference type="NCBI Taxonomy" id="586396"/>
    <lineage>
        <taxon>Eukaryota</taxon>
        <taxon>Viridiplantae</taxon>
        <taxon>Streptophyta</taxon>
        <taxon>Embryophyta</taxon>
        <taxon>Tracheophyta</taxon>
        <taxon>Spermatophyta</taxon>
        <taxon>Magnoliopsida</taxon>
        <taxon>eudicotyledons</taxon>
        <taxon>Gunneridae</taxon>
        <taxon>Pentapetalae</taxon>
        <taxon>rosids</taxon>
        <taxon>fabids</taxon>
        <taxon>Malpighiales</taxon>
        <taxon>Linaceae</taxon>
        <taxon>Linum</taxon>
    </lineage>
</organism>
<keyword evidence="2" id="KW-1185">Reference proteome</keyword>
<evidence type="ECO:0000313" key="2">
    <source>
        <dbReference type="Proteomes" id="UP001154282"/>
    </source>
</evidence>
<feature type="non-terminal residue" evidence="1">
    <location>
        <position position="60"/>
    </location>
</feature>
<dbReference type="Proteomes" id="UP001154282">
    <property type="component" value="Unassembled WGS sequence"/>
</dbReference>
<reference evidence="1" key="1">
    <citation type="submission" date="2022-08" db="EMBL/GenBank/DDBJ databases">
        <authorList>
            <person name="Gutierrez-Valencia J."/>
        </authorList>
    </citation>
    <scope>NUCLEOTIDE SEQUENCE</scope>
</reference>
<accession>A0AAV0MI52</accession>
<protein>
    <submittedName>
        <fullName evidence="1">Uncharacterized protein</fullName>
    </submittedName>
</protein>
<sequence length="60" mass="6712">MKGKKKFKVKNAASSSGVDIDVLKGAVLRYARDSNNLKEILFSRVDGFDCLYRKDTETLA</sequence>
<comment type="caution">
    <text evidence="1">The sequence shown here is derived from an EMBL/GenBank/DDBJ whole genome shotgun (WGS) entry which is preliminary data.</text>
</comment>
<dbReference type="AlphaFoldDB" id="A0AAV0MI52"/>
<proteinExistence type="predicted"/>
<dbReference type="EMBL" id="CAMGYJ010000007">
    <property type="protein sequence ID" value="CAI0445982.1"/>
    <property type="molecule type" value="Genomic_DNA"/>
</dbReference>
<name>A0AAV0MI52_9ROSI</name>